<keyword evidence="4" id="KW-1185">Reference proteome</keyword>
<name>A0A194Q884_PAPXU</name>
<sequence>MADVTRCRVLVLWLTERYRVQQMIFVVLVLVRFNGRVDQLPPRRPVFGLSQGSRDIKSQYSLHLIGPARYLPLSDFFPFFAIMRLPFCSKHWLVDTVNSFIVVKLEKKNPGWKERGSAAIFARFQTNLQRVFDSKYQFKKLYIAITVFLFEACMNETSREAALEMCRRLQKHELQMILKVCQCLKAVDMTELNIEASIKAAFIETYGTAITRKLEGQKKEPDEEIVGVDPSCTRCGKTETGKTSSHELKTLLPPREAKDSELRIRSRIQTDSCPSSGLLEMDVNEDAPCMSYSFSSKTSLGPRFFGKKRGRSSSPSSSGDATKGSAYSVNNTEGVRWNLYCALGGMVLLAVVIVILCSLTLLDRGGEKTKDVELLDEYYNNTVKLKRLVREGFV</sequence>
<dbReference type="AlphaFoldDB" id="A0A194Q884"/>
<accession>A0A194Q884</accession>
<dbReference type="Proteomes" id="UP000053268">
    <property type="component" value="Unassembled WGS sequence"/>
</dbReference>
<protein>
    <submittedName>
        <fullName evidence="3">Uncharacterized protein</fullName>
    </submittedName>
</protein>
<evidence type="ECO:0000256" key="2">
    <source>
        <dbReference type="SAM" id="Phobius"/>
    </source>
</evidence>
<dbReference type="EMBL" id="KQ459386">
    <property type="protein sequence ID" value="KPJ01200.1"/>
    <property type="molecule type" value="Genomic_DNA"/>
</dbReference>
<keyword evidence="2" id="KW-0812">Transmembrane</keyword>
<gene>
    <name evidence="3" type="ORF">RR46_03071</name>
</gene>
<evidence type="ECO:0000313" key="4">
    <source>
        <dbReference type="Proteomes" id="UP000053268"/>
    </source>
</evidence>
<keyword evidence="2" id="KW-1133">Transmembrane helix</keyword>
<keyword evidence="2" id="KW-0472">Membrane</keyword>
<organism evidence="3 4">
    <name type="scientific">Papilio xuthus</name>
    <name type="common">Asian swallowtail butterfly</name>
    <dbReference type="NCBI Taxonomy" id="66420"/>
    <lineage>
        <taxon>Eukaryota</taxon>
        <taxon>Metazoa</taxon>
        <taxon>Ecdysozoa</taxon>
        <taxon>Arthropoda</taxon>
        <taxon>Hexapoda</taxon>
        <taxon>Insecta</taxon>
        <taxon>Pterygota</taxon>
        <taxon>Neoptera</taxon>
        <taxon>Endopterygota</taxon>
        <taxon>Lepidoptera</taxon>
        <taxon>Glossata</taxon>
        <taxon>Ditrysia</taxon>
        <taxon>Papilionoidea</taxon>
        <taxon>Papilionidae</taxon>
        <taxon>Papilioninae</taxon>
        <taxon>Papilio</taxon>
    </lineage>
</organism>
<evidence type="ECO:0000313" key="3">
    <source>
        <dbReference type="EMBL" id="KPJ01200.1"/>
    </source>
</evidence>
<feature type="region of interest" description="Disordered" evidence="1">
    <location>
        <begin position="305"/>
        <end position="326"/>
    </location>
</feature>
<proteinExistence type="predicted"/>
<evidence type="ECO:0000256" key="1">
    <source>
        <dbReference type="SAM" id="MobiDB-lite"/>
    </source>
</evidence>
<feature type="transmembrane region" description="Helical" evidence="2">
    <location>
        <begin position="337"/>
        <end position="362"/>
    </location>
</feature>
<reference evidence="3 4" key="1">
    <citation type="journal article" date="2015" name="Nat. Commun.">
        <title>Outbred genome sequencing and CRISPR/Cas9 gene editing in butterflies.</title>
        <authorList>
            <person name="Li X."/>
            <person name="Fan D."/>
            <person name="Zhang W."/>
            <person name="Liu G."/>
            <person name="Zhang L."/>
            <person name="Zhao L."/>
            <person name="Fang X."/>
            <person name="Chen L."/>
            <person name="Dong Y."/>
            <person name="Chen Y."/>
            <person name="Ding Y."/>
            <person name="Zhao R."/>
            <person name="Feng M."/>
            <person name="Zhu Y."/>
            <person name="Feng Y."/>
            <person name="Jiang X."/>
            <person name="Zhu D."/>
            <person name="Xiang H."/>
            <person name="Feng X."/>
            <person name="Li S."/>
            <person name="Wang J."/>
            <person name="Zhang G."/>
            <person name="Kronforst M.R."/>
            <person name="Wang W."/>
        </authorList>
    </citation>
    <scope>NUCLEOTIDE SEQUENCE [LARGE SCALE GENOMIC DNA]</scope>
    <source>
        <strain evidence="3">Ya'a_city_454_Px</strain>
        <tissue evidence="3">Whole body</tissue>
    </source>
</reference>